<evidence type="ECO:0000256" key="1">
    <source>
        <dbReference type="ARBA" id="ARBA00001936"/>
    </source>
</evidence>
<reference evidence="18" key="1">
    <citation type="submission" date="2023-06" db="EMBL/GenBank/DDBJ databases">
        <authorList>
            <person name="Zhang S."/>
        </authorList>
    </citation>
    <scope>NUCLEOTIDE SEQUENCE</scope>
    <source>
        <strain evidence="18">SG2303</strain>
    </source>
</reference>
<dbReference type="NCBIfam" id="NF004316">
    <property type="entry name" value="PRK05711.1"/>
    <property type="match status" value="1"/>
</dbReference>
<dbReference type="CDD" id="cd06131">
    <property type="entry name" value="DNA_pol_III_epsilon_Ecoli_like"/>
    <property type="match status" value="1"/>
</dbReference>
<keyword evidence="8 16" id="KW-0540">Nuclease</keyword>
<keyword evidence="11 16" id="KW-0269">Exonuclease</keyword>
<evidence type="ECO:0000256" key="5">
    <source>
        <dbReference type="ARBA" id="ARBA00022679"/>
    </source>
</evidence>
<keyword evidence="19" id="KW-1185">Reference proteome</keyword>
<keyword evidence="6 16" id="KW-0548">Nucleotidyltransferase</keyword>
<keyword evidence="9 16" id="KW-0479">Metal-binding</keyword>
<dbReference type="PANTHER" id="PTHR30231:SF41">
    <property type="entry name" value="DNA POLYMERASE III SUBUNIT EPSILON"/>
    <property type="match status" value="1"/>
</dbReference>
<comment type="caution">
    <text evidence="18">The sequence shown here is derived from an EMBL/GenBank/DDBJ whole genome shotgun (WGS) entry which is preliminary data.</text>
</comment>
<evidence type="ECO:0000259" key="17">
    <source>
        <dbReference type="SMART" id="SM00479"/>
    </source>
</evidence>
<dbReference type="InterPro" id="IPR006054">
    <property type="entry name" value="DnaQ"/>
</dbReference>
<dbReference type="EC" id="2.7.7.7" evidence="3 16"/>
<comment type="catalytic activity">
    <reaction evidence="15 16">
        <text>DNA(n) + a 2'-deoxyribonucleoside 5'-triphosphate = DNA(n+1) + diphosphate</text>
        <dbReference type="Rhea" id="RHEA:22508"/>
        <dbReference type="Rhea" id="RHEA-COMP:17339"/>
        <dbReference type="Rhea" id="RHEA-COMP:17340"/>
        <dbReference type="ChEBI" id="CHEBI:33019"/>
        <dbReference type="ChEBI" id="CHEBI:61560"/>
        <dbReference type="ChEBI" id="CHEBI:173112"/>
        <dbReference type="EC" id="2.7.7.7"/>
    </reaction>
</comment>
<evidence type="ECO:0000256" key="10">
    <source>
        <dbReference type="ARBA" id="ARBA00022801"/>
    </source>
</evidence>
<evidence type="ECO:0000313" key="19">
    <source>
        <dbReference type="Proteomes" id="UP001168540"/>
    </source>
</evidence>
<dbReference type="SMART" id="SM00479">
    <property type="entry name" value="EXOIII"/>
    <property type="match status" value="1"/>
</dbReference>
<dbReference type="InterPro" id="IPR012337">
    <property type="entry name" value="RNaseH-like_sf"/>
</dbReference>
<evidence type="ECO:0000256" key="16">
    <source>
        <dbReference type="RuleBase" id="RU364087"/>
    </source>
</evidence>
<dbReference type="RefSeq" id="WP_289828399.1">
    <property type="nucleotide sequence ID" value="NZ_JAUEDK010000003.1"/>
</dbReference>
<dbReference type="InterPro" id="IPR013520">
    <property type="entry name" value="Ribonucl_H"/>
</dbReference>
<gene>
    <name evidence="16 18" type="primary">dnaQ</name>
    <name evidence="18" type="ORF">QU481_02975</name>
</gene>
<comment type="subunit">
    <text evidence="16">DNA polymerase III contains a core (composed of alpha, epsilon and theta chains) that associates with a tau subunit. This core dimerizes to form the POLIII' complex. PolIII' associates with the gamma complex (composed of gamma, delta, delta', psi and chi chains) and with the beta chain to form the complete DNA polymerase III complex.</text>
</comment>
<comment type="cofactor">
    <cofactor evidence="1 16">
        <name>Mn(2+)</name>
        <dbReference type="ChEBI" id="CHEBI:29035"/>
    </cofactor>
</comment>
<evidence type="ECO:0000256" key="15">
    <source>
        <dbReference type="ARBA" id="ARBA00049244"/>
    </source>
</evidence>
<dbReference type="GO" id="GO:0003887">
    <property type="term" value="F:DNA-directed DNA polymerase activity"/>
    <property type="evidence" value="ECO:0007669"/>
    <property type="project" value="UniProtKB-EC"/>
</dbReference>
<evidence type="ECO:0000256" key="7">
    <source>
        <dbReference type="ARBA" id="ARBA00022705"/>
    </source>
</evidence>
<feature type="domain" description="Exonuclease" evidence="17">
    <location>
        <begin position="2"/>
        <end position="174"/>
    </location>
</feature>
<evidence type="ECO:0000256" key="2">
    <source>
        <dbReference type="ARBA" id="ARBA00001946"/>
    </source>
</evidence>
<evidence type="ECO:0000256" key="9">
    <source>
        <dbReference type="ARBA" id="ARBA00022723"/>
    </source>
</evidence>
<evidence type="ECO:0000256" key="12">
    <source>
        <dbReference type="ARBA" id="ARBA00022842"/>
    </source>
</evidence>
<dbReference type="NCBIfam" id="TIGR01406">
    <property type="entry name" value="dnaQ_proteo"/>
    <property type="match status" value="1"/>
</dbReference>
<accession>A0ABT7XJV9</accession>
<comment type="cofactor">
    <cofactor evidence="2 16">
        <name>Mg(2+)</name>
        <dbReference type="ChEBI" id="CHEBI:18420"/>
    </cofactor>
</comment>
<dbReference type="NCBIfam" id="TIGR00573">
    <property type="entry name" value="dnaq"/>
    <property type="match status" value="1"/>
</dbReference>
<keyword evidence="12 16" id="KW-0460">Magnesium</keyword>
<organism evidence="18 19">
    <name type="scientific">Crenobacter oryzisoli</name>
    <dbReference type="NCBI Taxonomy" id="3056844"/>
    <lineage>
        <taxon>Bacteria</taxon>
        <taxon>Pseudomonadati</taxon>
        <taxon>Pseudomonadota</taxon>
        <taxon>Betaproteobacteria</taxon>
        <taxon>Neisseriales</taxon>
        <taxon>Neisseriaceae</taxon>
        <taxon>Crenobacter</taxon>
    </lineage>
</organism>
<keyword evidence="14 16" id="KW-0464">Manganese</keyword>
<dbReference type="SUPFAM" id="SSF53098">
    <property type="entry name" value="Ribonuclease H-like"/>
    <property type="match status" value="1"/>
</dbReference>
<dbReference type="PANTHER" id="PTHR30231">
    <property type="entry name" value="DNA POLYMERASE III SUBUNIT EPSILON"/>
    <property type="match status" value="1"/>
</dbReference>
<evidence type="ECO:0000256" key="4">
    <source>
        <dbReference type="ARBA" id="ARBA00020352"/>
    </source>
</evidence>
<keyword evidence="13 16" id="KW-0239">DNA-directed DNA polymerase</keyword>
<evidence type="ECO:0000256" key="11">
    <source>
        <dbReference type="ARBA" id="ARBA00022839"/>
    </source>
</evidence>
<proteinExistence type="predicted"/>
<keyword evidence="10 16" id="KW-0378">Hydrolase</keyword>
<dbReference type="InterPro" id="IPR036397">
    <property type="entry name" value="RNaseH_sf"/>
</dbReference>
<evidence type="ECO:0000313" key="18">
    <source>
        <dbReference type="EMBL" id="MDN0073854.1"/>
    </source>
</evidence>
<keyword evidence="5 16" id="KW-0808">Transferase</keyword>
<dbReference type="Gene3D" id="3.30.420.10">
    <property type="entry name" value="Ribonuclease H-like superfamily/Ribonuclease H"/>
    <property type="match status" value="1"/>
</dbReference>
<dbReference type="Proteomes" id="UP001168540">
    <property type="component" value="Unassembled WGS sequence"/>
</dbReference>
<evidence type="ECO:0000256" key="14">
    <source>
        <dbReference type="ARBA" id="ARBA00023211"/>
    </source>
</evidence>
<name>A0ABT7XJV9_9NEIS</name>
<dbReference type="InterPro" id="IPR006309">
    <property type="entry name" value="DnaQ_proteo"/>
</dbReference>
<evidence type="ECO:0000256" key="13">
    <source>
        <dbReference type="ARBA" id="ARBA00022932"/>
    </source>
</evidence>
<dbReference type="EMBL" id="JAUEDK010000003">
    <property type="protein sequence ID" value="MDN0073854.1"/>
    <property type="molecule type" value="Genomic_DNA"/>
</dbReference>
<sequence>MRQIILDTETTGLDPNQGHRIIEFAGLEMINRKLTGRSLHLYMHPEREIDPDAERVHGISLDFLADKPKFKQVADQIVEFIGDAELIIHNAPFDVGFINAEFERLGIEPVATLCSGVVDTLFMARDTFPGKRNSLDALCDRFEIDRSNRTLHGALIDCELLSEVYLALTRGQDSLVMDIEVDTGIGAGLGLAFERKPLLVKRANEAELAVHDGYLNDLDKAVKGQCLWRAMENPAPVEGAA</sequence>
<evidence type="ECO:0000256" key="8">
    <source>
        <dbReference type="ARBA" id="ARBA00022722"/>
    </source>
</evidence>
<protein>
    <recommendedName>
        <fullName evidence="4 16">DNA polymerase III subunit epsilon</fullName>
        <ecNumber evidence="3 16">2.7.7.7</ecNumber>
    </recommendedName>
</protein>
<keyword evidence="7 16" id="KW-0235">DNA replication</keyword>
<evidence type="ECO:0000256" key="3">
    <source>
        <dbReference type="ARBA" id="ARBA00012417"/>
    </source>
</evidence>
<evidence type="ECO:0000256" key="6">
    <source>
        <dbReference type="ARBA" id="ARBA00022695"/>
    </source>
</evidence>
<dbReference type="Pfam" id="PF00929">
    <property type="entry name" value="RNase_T"/>
    <property type="match status" value="1"/>
</dbReference>
<comment type="function">
    <text evidence="16">DNA polymerase III is a complex, multichain enzyme responsible for most of the replicative synthesis in bacteria. The epsilon subunit contain the editing function and is a proofreading 3'-5' exonuclease.</text>
</comment>